<keyword evidence="2" id="KW-1185">Reference proteome</keyword>
<name>A0ABY6HXE3_9ARCH</name>
<dbReference type="Proteomes" id="UP001208689">
    <property type="component" value="Chromosome"/>
</dbReference>
<protein>
    <submittedName>
        <fullName evidence="1">Uncharacterized protein</fullName>
    </submittedName>
</protein>
<evidence type="ECO:0000313" key="2">
    <source>
        <dbReference type="Proteomes" id="UP001208689"/>
    </source>
</evidence>
<organism evidence="1 2">
    <name type="scientific">Candidatus Lokiarchaeum ossiferum</name>
    <dbReference type="NCBI Taxonomy" id="2951803"/>
    <lineage>
        <taxon>Archaea</taxon>
        <taxon>Promethearchaeati</taxon>
        <taxon>Promethearchaeota</taxon>
        <taxon>Promethearchaeia</taxon>
        <taxon>Promethearchaeales</taxon>
        <taxon>Promethearchaeaceae</taxon>
        <taxon>Candidatus Lokiarchaeum</taxon>
    </lineage>
</organism>
<dbReference type="EMBL" id="CP104013">
    <property type="protein sequence ID" value="UYP47017.1"/>
    <property type="molecule type" value="Genomic_DNA"/>
</dbReference>
<accession>A0ABY6HXE3</accession>
<reference evidence="1" key="1">
    <citation type="submission" date="2022-09" db="EMBL/GenBank/DDBJ databases">
        <title>Actin cytoskeleton and complex cell architecture in an #Asgard archaeon.</title>
        <authorList>
            <person name="Ponce Toledo R.I."/>
            <person name="Schleper C."/>
            <person name="Rodrigues Oliveira T."/>
            <person name="Wollweber F."/>
            <person name="Xu J."/>
            <person name="Rittmann S."/>
            <person name="Klingl A."/>
            <person name="Pilhofer M."/>
        </authorList>
    </citation>
    <scope>NUCLEOTIDE SEQUENCE</scope>
    <source>
        <strain evidence="1">B-35</strain>
    </source>
</reference>
<evidence type="ECO:0000313" key="1">
    <source>
        <dbReference type="EMBL" id="UYP47017.1"/>
    </source>
</evidence>
<proteinExistence type="predicted"/>
<gene>
    <name evidence="1" type="ORF">NEF87_003302</name>
</gene>
<sequence>MIYLSTRTSWQKSATKISLHNMNDVIYPYPLIESQFFEDINSLTRKHQHYNAEMGLLNIAGEEKKALDPDFWILIWALDFRDRMFQILIERHPDYGGKGAIAAVGPTDLLEFFGSMKNNAILPTLTLINSPEKMKSVVVVVSRPKNYQERSKEKNQYQAMGRFQNWINKLKNTPNTKGQWFPSNAPTCPVCNGPIVGIQDGYKIGFGMLVCPDCGHMERKEIVKQKAYEKKF</sequence>